<organism evidence="1 2">
    <name type="scientific">Jimgerdemannia flammicorona</name>
    <dbReference type="NCBI Taxonomy" id="994334"/>
    <lineage>
        <taxon>Eukaryota</taxon>
        <taxon>Fungi</taxon>
        <taxon>Fungi incertae sedis</taxon>
        <taxon>Mucoromycota</taxon>
        <taxon>Mucoromycotina</taxon>
        <taxon>Endogonomycetes</taxon>
        <taxon>Endogonales</taxon>
        <taxon>Endogonaceae</taxon>
        <taxon>Jimgerdemannia</taxon>
    </lineage>
</organism>
<keyword evidence="2" id="KW-1185">Reference proteome</keyword>
<reference evidence="1 2" key="1">
    <citation type="journal article" date="2018" name="New Phytol.">
        <title>Phylogenomics of Endogonaceae and evolution of mycorrhizas within Mucoromycota.</title>
        <authorList>
            <person name="Chang Y."/>
            <person name="Desiro A."/>
            <person name="Na H."/>
            <person name="Sandor L."/>
            <person name="Lipzen A."/>
            <person name="Clum A."/>
            <person name="Barry K."/>
            <person name="Grigoriev I.V."/>
            <person name="Martin F.M."/>
            <person name="Stajich J.E."/>
            <person name="Smith M.E."/>
            <person name="Bonito G."/>
            <person name="Spatafora J.W."/>
        </authorList>
    </citation>
    <scope>NUCLEOTIDE SEQUENCE [LARGE SCALE GENOMIC DNA]</scope>
    <source>
        <strain evidence="1 2">AD002</strain>
    </source>
</reference>
<feature type="non-terminal residue" evidence="1">
    <location>
        <position position="1"/>
    </location>
</feature>
<evidence type="ECO:0000313" key="2">
    <source>
        <dbReference type="Proteomes" id="UP000274822"/>
    </source>
</evidence>
<evidence type="ECO:0000313" key="1">
    <source>
        <dbReference type="EMBL" id="RUS30436.1"/>
    </source>
</evidence>
<accession>A0A433QKY4</accession>
<dbReference type="Proteomes" id="UP000274822">
    <property type="component" value="Unassembled WGS sequence"/>
</dbReference>
<protein>
    <submittedName>
        <fullName evidence="1">Uncharacterized protein</fullName>
    </submittedName>
</protein>
<sequence length="210" mass="23482">SEKALFQFSEGLVPVLRRPCSSSPKALFQFSEDLVPVLRRPCSVLRRSCSSSQKALFQFSEGLDLILRRETKHPLSDTKGIYYLIDGFGALNTTLLNDFLASLKSCIGKQRAHCRKMLPAALIFSTNISSKRTITGLYGLSRQDIRAALRLPGMYVSGEIGDQLLQYPTTLQRVPILIFLLTISPVSIIPKGLFTKKRSARNFHDNVDHP</sequence>
<name>A0A433QKY4_9FUNG</name>
<dbReference type="AlphaFoldDB" id="A0A433QKY4"/>
<comment type="caution">
    <text evidence="1">The sequence shown here is derived from an EMBL/GenBank/DDBJ whole genome shotgun (WGS) entry which is preliminary data.</text>
</comment>
<proteinExistence type="predicted"/>
<gene>
    <name evidence="1" type="ORF">BC938DRAFT_479390</name>
</gene>
<dbReference type="EMBL" id="RBNJ01003887">
    <property type="protein sequence ID" value="RUS30436.1"/>
    <property type="molecule type" value="Genomic_DNA"/>
</dbReference>